<comment type="function">
    <text evidence="6">DNA polymerase II participates in chromosomal DNA replication.</text>
</comment>
<comment type="similarity">
    <text evidence="6">Belongs to the DNA polymerase type-B family.</text>
</comment>
<keyword evidence="6" id="KW-0863">Zinc-finger</keyword>
<dbReference type="GO" id="GO:0000278">
    <property type="term" value="P:mitotic cell cycle"/>
    <property type="evidence" value="ECO:0007669"/>
    <property type="project" value="TreeGrafter"/>
</dbReference>
<keyword evidence="6" id="KW-0862">Zinc</keyword>
<dbReference type="GO" id="GO:0051539">
    <property type="term" value="F:4 iron, 4 sulfur cluster binding"/>
    <property type="evidence" value="ECO:0007669"/>
    <property type="project" value="UniProtKB-KW"/>
</dbReference>
<evidence type="ECO:0000256" key="3">
    <source>
        <dbReference type="ARBA" id="ARBA00022705"/>
    </source>
</evidence>
<evidence type="ECO:0000259" key="7">
    <source>
        <dbReference type="Pfam" id="PF22912"/>
    </source>
</evidence>
<organism evidence="8 9">
    <name type="scientific">Adineta steineri</name>
    <dbReference type="NCBI Taxonomy" id="433720"/>
    <lineage>
        <taxon>Eukaryota</taxon>
        <taxon>Metazoa</taxon>
        <taxon>Spiralia</taxon>
        <taxon>Gnathifera</taxon>
        <taxon>Rotifera</taxon>
        <taxon>Eurotatoria</taxon>
        <taxon>Bdelloidea</taxon>
        <taxon>Adinetida</taxon>
        <taxon>Adinetidae</taxon>
        <taxon>Adineta</taxon>
    </lineage>
</organism>
<dbReference type="EMBL" id="CAJNOG010000364">
    <property type="protein sequence ID" value="CAF1199962.1"/>
    <property type="molecule type" value="Genomic_DNA"/>
</dbReference>
<dbReference type="PANTHER" id="PTHR10670:SF0">
    <property type="entry name" value="DNA POLYMERASE EPSILON CATALYTIC SUBUNIT A"/>
    <property type="match status" value="1"/>
</dbReference>
<keyword evidence="3 6" id="KW-0235">DNA replication</keyword>
<dbReference type="EC" id="2.7.7.7" evidence="6"/>
<evidence type="ECO:0000313" key="8">
    <source>
        <dbReference type="EMBL" id="CAF1199962.1"/>
    </source>
</evidence>
<keyword evidence="6" id="KW-0479">Metal-binding</keyword>
<dbReference type="Proteomes" id="UP000663845">
    <property type="component" value="Unassembled WGS sequence"/>
</dbReference>
<evidence type="ECO:0000256" key="4">
    <source>
        <dbReference type="ARBA" id="ARBA00022932"/>
    </source>
</evidence>
<dbReference type="SUPFAM" id="SSF48695">
    <property type="entry name" value="Multiheme cytochromes"/>
    <property type="match status" value="1"/>
</dbReference>
<proteinExistence type="inferred from homology"/>
<keyword evidence="2 6" id="KW-0548">Nucleotidyltransferase</keyword>
<evidence type="ECO:0000256" key="5">
    <source>
        <dbReference type="ARBA" id="ARBA00023125"/>
    </source>
</evidence>
<dbReference type="Pfam" id="PF22912">
    <property type="entry name" value="zf-DPOE"/>
    <property type="match status" value="1"/>
</dbReference>
<keyword evidence="5 6" id="KW-0238">DNA-binding</keyword>
<keyword evidence="6" id="KW-0411">Iron-sulfur</keyword>
<comment type="subcellular location">
    <subcellularLocation>
        <location evidence="6">Nucleus</location>
    </subcellularLocation>
</comment>
<dbReference type="InterPro" id="IPR036280">
    <property type="entry name" value="Multihaem_cyt_sf"/>
</dbReference>
<sequence>MKNLKNTKLFVEYQYTCNQCHTTYDQTVIEQYLLNHLQTLLLENVLQDAICNKCHFVRNVYYKVYCDCGQLYQNLHTTKLLYDTCIILSQIASKHQMTTLLQQIQFLKRLNHWND</sequence>
<evidence type="ECO:0000313" key="9">
    <source>
        <dbReference type="Proteomes" id="UP000663845"/>
    </source>
</evidence>
<name>A0A814WDL0_9BILA</name>
<dbReference type="PANTHER" id="PTHR10670">
    <property type="entry name" value="DNA POLYMERASE EPSILON CATALYTIC SUBUNIT A"/>
    <property type="match status" value="1"/>
</dbReference>
<comment type="catalytic activity">
    <reaction evidence="6">
        <text>DNA(n) + a 2'-deoxyribonucleoside 5'-triphosphate = DNA(n+1) + diphosphate</text>
        <dbReference type="Rhea" id="RHEA:22508"/>
        <dbReference type="Rhea" id="RHEA-COMP:17339"/>
        <dbReference type="Rhea" id="RHEA-COMP:17340"/>
        <dbReference type="ChEBI" id="CHEBI:33019"/>
        <dbReference type="ChEBI" id="CHEBI:61560"/>
        <dbReference type="ChEBI" id="CHEBI:173112"/>
        <dbReference type="EC" id="2.7.7.7"/>
    </reaction>
</comment>
<protein>
    <recommendedName>
        <fullName evidence="6">DNA polymerase epsilon catalytic subunit</fullName>
        <ecNumber evidence="6">2.7.7.7</ecNumber>
    </recommendedName>
</protein>
<dbReference type="GO" id="GO:0008310">
    <property type="term" value="F:single-stranded DNA 3'-5' DNA exonuclease activity"/>
    <property type="evidence" value="ECO:0007669"/>
    <property type="project" value="TreeGrafter"/>
</dbReference>
<dbReference type="GO" id="GO:0008622">
    <property type="term" value="C:epsilon DNA polymerase complex"/>
    <property type="evidence" value="ECO:0007669"/>
    <property type="project" value="InterPro"/>
</dbReference>
<comment type="caution">
    <text evidence="8">The sequence shown here is derived from an EMBL/GenBank/DDBJ whole genome shotgun (WGS) entry which is preliminary data.</text>
</comment>
<dbReference type="AlphaFoldDB" id="A0A814WDL0"/>
<dbReference type="GO" id="GO:0006287">
    <property type="term" value="P:base-excision repair, gap-filling"/>
    <property type="evidence" value="ECO:0007669"/>
    <property type="project" value="TreeGrafter"/>
</dbReference>
<comment type="cofactor">
    <cofactor evidence="6">
        <name>[4Fe-4S] cluster</name>
        <dbReference type="ChEBI" id="CHEBI:49883"/>
    </cofactor>
</comment>
<dbReference type="GO" id="GO:0045004">
    <property type="term" value="P:DNA replication proofreading"/>
    <property type="evidence" value="ECO:0007669"/>
    <property type="project" value="TreeGrafter"/>
</dbReference>
<feature type="domain" description="DNA polymerase-epsilon zinc finger" evidence="7">
    <location>
        <begin position="46"/>
        <end position="101"/>
    </location>
</feature>
<keyword evidence="4 6" id="KW-0239">DNA-directed DNA polymerase</keyword>
<keyword evidence="6" id="KW-0539">Nucleus</keyword>
<dbReference type="GO" id="GO:0008270">
    <property type="term" value="F:zinc ion binding"/>
    <property type="evidence" value="ECO:0007669"/>
    <property type="project" value="UniProtKB-KW"/>
</dbReference>
<dbReference type="GO" id="GO:0006272">
    <property type="term" value="P:leading strand elongation"/>
    <property type="evidence" value="ECO:0007669"/>
    <property type="project" value="TreeGrafter"/>
</dbReference>
<evidence type="ECO:0000256" key="1">
    <source>
        <dbReference type="ARBA" id="ARBA00022679"/>
    </source>
</evidence>
<dbReference type="InterPro" id="IPR029703">
    <property type="entry name" value="POL2"/>
</dbReference>
<dbReference type="InterPro" id="IPR054475">
    <property type="entry name" value="Znf-DPOE"/>
</dbReference>
<keyword evidence="6" id="KW-0004">4Fe-4S</keyword>
<dbReference type="GO" id="GO:0003887">
    <property type="term" value="F:DNA-directed DNA polymerase activity"/>
    <property type="evidence" value="ECO:0007669"/>
    <property type="project" value="UniProtKB-KW"/>
</dbReference>
<keyword evidence="1 6" id="KW-0808">Transferase</keyword>
<dbReference type="GO" id="GO:0006297">
    <property type="term" value="P:nucleotide-excision repair, DNA gap filling"/>
    <property type="evidence" value="ECO:0007669"/>
    <property type="project" value="TreeGrafter"/>
</dbReference>
<gene>
    <name evidence="8" type="ORF">JYZ213_LOCUS26847</name>
</gene>
<accession>A0A814WDL0</accession>
<dbReference type="GO" id="GO:0003677">
    <property type="term" value="F:DNA binding"/>
    <property type="evidence" value="ECO:0007669"/>
    <property type="project" value="UniProtKB-KW"/>
</dbReference>
<keyword evidence="6" id="KW-0408">Iron</keyword>
<evidence type="ECO:0000256" key="6">
    <source>
        <dbReference type="RuleBase" id="RU365029"/>
    </source>
</evidence>
<evidence type="ECO:0000256" key="2">
    <source>
        <dbReference type="ARBA" id="ARBA00022695"/>
    </source>
</evidence>
<reference evidence="8" key="1">
    <citation type="submission" date="2021-02" db="EMBL/GenBank/DDBJ databases">
        <authorList>
            <person name="Nowell W R."/>
        </authorList>
    </citation>
    <scope>NUCLEOTIDE SEQUENCE</scope>
</reference>